<dbReference type="Pfam" id="PF12729">
    <property type="entry name" value="4HB_MCP_1"/>
    <property type="match status" value="1"/>
</dbReference>
<dbReference type="SMART" id="SM00304">
    <property type="entry name" value="HAMP"/>
    <property type="match status" value="3"/>
</dbReference>
<dbReference type="EMBL" id="JAGQFT020000005">
    <property type="protein sequence ID" value="MBS7457257.1"/>
    <property type="molecule type" value="Genomic_DNA"/>
</dbReference>
<dbReference type="Pfam" id="PF00015">
    <property type="entry name" value="MCPsignal"/>
    <property type="match status" value="1"/>
</dbReference>
<dbReference type="SUPFAM" id="SSF58104">
    <property type="entry name" value="Methyl-accepting chemotaxis protein (MCP) signaling domain"/>
    <property type="match status" value="1"/>
</dbReference>
<dbReference type="CDD" id="cd11386">
    <property type="entry name" value="MCP_signal"/>
    <property type="match status" value="1"/>
</dbReference>
<dbReference type="InterPro" id="IPR024478">
    <property type="entry name" value="HlyB_4HB_MCP"/>
</dbReference>
<evidence type="ECO:0000259" key="7">
    <source>
        <dbReference type="PROSITE" id="PS50885"/>
    </source>
</evidence>
<dbReference type="InterPro" id="IPR004089">
    <property type="entry name" value="MCPsignal_dom"/>
</dbReference>
<dbReference type="InterPro" id="IPR051310">
    <property type="entry name" value="MCP_chemotaxis"/>
</dbReference>
<comment type="similarity">
    <text evidence="3">Belongs to the methyl-accepting chemotaxis (MCP) protein family.</text>
</comment>
<dbReference type="GO" id="GO:0006935">
    <property type="term" value="P:chemotaxis"/>
    <property type="evidence" value="ECO:0007669"/>
    <property type="project" value="UniProtKB-KW"/>
</dbReference>
<dbReference type="InterPro" id="IPR041395">
    <property type="entry name" value="McpB_HAMP_3rd"/>
</dbReference>
<dbReference type="SUPFAM" id="SSF158472">
    <property type="entry name" value="HAMP domain-like"/>
    <property type="match status" value="1"/>
</dbReference>
<dbReference type="PANTHER" id="PTHR43531">
    <property type="entry name" value="PROTEIN ICFG"/>
    <property type="match status" value="1"/>
</dbReference>
<dbReference type="GO" id="GO:0004888">
    <property type="term" value="F:transmembrane signaling receptor activity"/>
    <property type="evidence" value="ECO:0007669"/>
    <property type="project" value="InterPro"/>
</dbReference>
<evidence type="ECO:0000256" key="5">
    <source>
        <dbReference type="SAM" id="MobiDB-lite"/>
    </source>
</evidence>
<dbReference type="InterPro" id="IPR004090">
    <property type="entry name" value="Chemotax_Me-accpt_rcpt"/>
</dbReference>
<evidence type="ECO:0000313" key="8">
    <source>
        <dbReference type="EMBL" id="MBR0563901.1"/>
    </source>
</evidence>
<reference evidence="9 10" key="1">
    <citation type="journal article" date="2021" name="Microbiol. Resour. Announc.">
        <title>Draft Genome Sequence of Coralloluteibacterium stylophorae LMG 29479T.</title>
        <authorList>
            <person name="Karlyshev A.V."/>
            <person name="Kudryashova E.B."/>
            <person name="Ariskina E.V."/>
            <person name="Conroy A.P."/>
            <person name="Abidueva E.Y."/>
        </authorList>
    </citation>
    <scope>NUCLEOTIDE SEQUENCE [LARGE SCALE GENOMIC DNA]</scope>
    <source>
        <strain evidence="9 10">LMG 29479</strain>
    </source>
</reference>
<dbReference type="SMART" id="SM00283">
    <property type="entry name" value="MA"/>
    <property type="match status" value="1"/>
</dbReference>
<dbReference type="InterPro" id="IPR047347">
    <property type="entry name" value="YvaQ-like_sensor"/>
</dbReference>
<sequence length="761" mass="79976">MTAFLQRFRVGQRLGAAFTLLVALLAVLAAIAFSGMQNIESHLENIVEDDIRKSALLNEMIDANNAIALAMRNAVLLQDAAALDAQRKVLEASRAKYTAAREQLEANPPSAAAAPIRAEMKAAREVTRPLNDRVLELAFAGDTVTATQLLIEEAAPAMERWQAALMKNLALQRTDSAAGYAEARGSYEAARTLLFALTAVAVLLAAACGWLITRSLTRPLSEATRVADAIAGGDFSSVIDARANDETGRLLASMQRMQVTLQSYSKAQLEMGARHDAGQISHRIDASAFRGAYAEMAGTTNALVESHIVVMQELAALAQRYAVGDLSDDMRDLPGEKAAITEAMQATKQNLSAVNAQIRTLADAAAAGDFGARGDESRYDFAFREMVAALNRLMQEADAGLADVGRVMGAIAEGDLTRRVERSYQGAFGRLAADANRTADQLTDIVRGIKGSVESINTASGEIAAGNQDLSARTEQQAASLEETASSMEELTSTVRQNAENARQANQLAQGAGEVAVDGGKVVEDVVSTMGAITESSRRIADIIGVIDGIAFQTNILALNAAVEAARAGEQGRGFAVVASEVRSLAQRSADAAKEIKALIADSSEKVELGSELVNRAGATMTEIVSSVKRVTDIMGEITAASAEQSAGIEQVNRTVTQLDEVTQQNAALVEEASAAARSMEEQAGELFAAVAVFRLEPGVPAAKAASAALGKKASAKKPAAAPAALAARVSERPAPQAAARPTAPKKLVAVTAEDGDWQEF</sequence>
<evidence type="ECO:0000256" key="4">
    <source>
        <dbReference type="PROSITE-ProRule" id="PRU00284"/>
    </source>
</evidence>
<dbReference type="PROSITE" id="PS50885">
    <property type="entry name" value="HAMP"/>
    <property type="match status" value="2"/>
</dbReference>
<dbReference type="CDD" id="cd06225">
    <property type="entry name" value="HAMP"/>
    <property type="match status" value="1"/>
</dbReference>
<dbReference type="PANTHER" id="PTHR43531:SF14">
    <property type="entry name" value="METHYL-ACCEPTING CHEMOTAXIS PROTEIN I-RELATED"/>
    <property type="match status" value="1"/>
</dbReference>
<dbReference type="GO" id="GO:0005886">
    <property type="term" value="C:plasma membrane"/>
    <property type="evidence" value="ECO:0007669"/>
    <property type="project" value="TreeGrafter"/>
</dbReference>
<protein>
    <submittedName>
        <fullName evidence="8">MCP four helix bundle domain-containing protein</fullName>
    </submittedName>
</protein>
<evidence type="ECO:0000256" key="1">
    <source>
        <dbReference type="ARBA" id="ARBA00022481"/>
    </source>
</evidence>
<evidence type="ECO:0000256" key="3">
    <source>
        <dbReference type="ARBA" id="ARBA00029447"/>
    </source>
</evidence>
<dbReference type="Gene3D" id="1.10.287.950">
    <property type="entry name" value="Methyl-accepting chemotaxis protein"/>
    <property type="match status" value="1"/>
</dbReference>
<dbReference type="RefSeq" id="WP_211927788.1">
    <property type="nucleotide sequence ID" value="NZ_JAGQFT020000005.1"/>
</dbReference>
<dbReference type="Pfam" id="PF00672">
    <property type="entry name" value="HAMP"/>
    <property type="match status" value="1"/>
</dbReference>
<dbReference type="PROSITE" id="PS50111">
    <property type="entry name" value="CHEMOTAXIS_TRANSDUC_2"/>
    <property type="match status" value="1"/>
</dbReference>
<dbReference type="GO" id="GO:0007165">
    <property type="term" value="P:signal transduction"/>
    <property type="evidence" value="ECO:0007669"/>
    <property type="project" value="UniProtKB-KW"/>
</dbReference>
<dbReference type="EMBL" id="JAGQFT010000197">
    <property type="protein sequence ID" value="MBR0563901.1"/>
    <property type="molecule type" value="Genomic_DNA"/>
</dbReference>
<keyword evidence="10" id="KW-1185">Reference proteome</keyword>
<feature type="domain" description="Methyl-accepting transducer" evidence="6">
    <location>
        <begin position="452"/>
        <end position="681"/>
    </location>
</feature>
<name>A0A8J8AYN7_9GAMM</name>
<organism evidence="8">
    <name type="scientific">Coralloluteibacterium stylophorae</name>
    <dbReference type="NCBI Taxonomy" id="1776034"/>
    <lineage>
        <taxon>Bacteria</taxon>
        <taxon>Pseudomonadati</taxon>
        <taxon>Pseudomonadota</taxon>
        <taxon>Gammaproteobacteria</taxon>
        <taxon>Lysobacterales</taxon>
        <taxon>Lysobacteraceae</taxon>
        <taxon>Coralloluteibacterium</taxon>
    </lineage>
</organism>
<dbReference type="Pfam" id="PF18575">
    <property type="entry name" value="HAMP_N3"/>
    <property type="match status" value="1"/>
</dbReference>
<dbReference type="AlphaFoldDB" id="A0A8J8AYN7"/>
<dbReference type="InterPro" id="IPR003660">
    <property type="entry name" value="HAMP_dom"/>
</dbReference>
<proteinExistence type="inferred from homology"/>
<evidence type="ECO:0000313" key="10">
    <source>
        <dbReference type="Proteomes" id="UP000675747"/>
    </source>
</evidence>
<keyword evidence="1" id="KW-0488">Methylation</keyword>
<feature type="compositionally biased region" description="Low complexity" evidence="5">
    <location>
        <begin position="712"/>
        <end position="745"/>
    </location>
</feature>
<gene>
    <name evidence="9" type="ORF">KB893_008915</name>
    <name evidence="8" type="ORF">KB893_15485</name>
</gene>
<dbReference type="Pfam" id="PF18947">
    <property type="entry name" value="HAMP_2"/>
    <property type="match status" value="1"/>
</dbReference>
<dbReference type="CDD" id="cd19411">
    <property type="entry name" value="MCP2201-like_sensor"/>
    <property type="match status" value="1"/>
</dbReference>
<feature type="domain" description="HAMP" evidence="7">
    <location>
        <begin position="401"/>
        <end position="447"/>
    </location>
</feature>
<dbReference type="Proteomes" id="UP000675747">
    <property type="component" value="Unassembled WGS sequence"/>
</dbReference>
<evidence type="ECO:0000313" key="9">
    <source>
        <dbReference type="EMBL" id="MBS7457257.1"/>
    </source>
</evidence>
<reference evidence="8" key="2">
    <citation type="submission" date="2021-04" db="EMBL/GenBank/DDBJ databases">
        <authorList>
            <person name="Karlyshev A.V."/>
        </authorList>
    </citation>
    <scope>NUCLEOTIDE SEQUENCE</scope>
    <source>
        <strain evidence="8">LMG 29479</strain>
    </source>
</reference>
<dbReference type="Gene3D" id="1.20.120.1530">
    <property type="match status" value="1"/>
</dbReference>
<comment type="caution">
    <text evidence="8">The sequence shown here is derived from an EMBL/GenBank/DDBJ whole genome shotgun (WGS) entry which is preliminary data.</text>
</comment>
<accession>A0A8J8AYN7</accession>
<feature type="domain" description="HAMP" evidence="7">
    <location>
        <begin position="214"/>
        <end position="266"/>
    </location>
</feature>
<keyword evidence="2 4" id="KW-0807">Transducer</keyword>
<dbReference type="FunFam" id="1.10.287.950:FF:000002">
    <property type="entry name" value="Methyl-accepting chemotaxis protein"/>
    <property type="match status" value="1"/>
</dbReference>
<feature type="region of interest" description="Disordered" evidence="5">
    <location>
        <begin position="712"/>
        <end position="748"/>
    </location>
</feature>
<evidence type="ECO:0000256" key="2">
    <source>
        <dbReference type="ARBA" id="ARBA00023224"/>
    </source>
</evidence>
<dbReference type="PRINTS" id="PR00260">
    <property type="entry name" value="CHEMTRNSDUCR"/>
</dbReference>
<evidence type="ECO:0000259" key="6">
    <source>
        <dbReference type="PROSITE" id="PS50111"/>
    </source>
</evidence>